<name>A0A1X4NJ71_9RHOB</name>
<dbReference type="Proteomes" id="UP000193926">
    <property type="component" value="Unassembled WGS sequence"/>
</dbReference>
<dbReference type="InterPro" id="IPR036390">
    <property type="entry name" value="WH_DNA-bd_sf"/>
</dbReference>
<dbReference type="InterPro" id="IPR036388">
    <property type="entry name" value="WH-like_DNA-bd_sf"/>
</dbReference>
<dbReference type="PANTHER" id="PTHR33221">
    <property type="entry name" value="WINGED HELIX-TURN-HELIX TRANSCRIPTIONAL REGULATOR, RRF2 FAMILY"/>
    <property type="match status" value="1"/>
</dbReference>
<dbReference type="EMBL" id="JFKC01000013">
    <property type="protein sequence ID" value="OSQ49737.1"/>
    <property type="molecule type" value="Genomic_DNA"/>
</dbReference>
<accession>A0A1X4NJ71</accession>
<sequence>MRLTKFSDYALRVLILAASKGGTNVTIEEAAAVYGISAPHLKKVIRTLTHEGFLEAQRGRSGGFRLAMPAETINLGSVIRTTEPDFALVECFRADNQCLITHSCRLPRIFDRAITAMLDVFDGYSLADIVINSTEFQVPESEPHKN</sequence>
<comment type="caution">
    <text evidence="2">The sequence shown here is derived from an EMBL/GenBank/DDBJ whole genome shotgun (WGS) entry which is preliminary data.</text>
</comment>
<dbReference type="OrthoDB" id="9795923at2"/>
<dbReference type="PROSITE" id="PS51197">
    <property type="entry name" value="HTH_RRF2_2"/>
    <property type="match status" value="1"/>
</dbReference>
<dbReference type="GO" id="GO:0003677">
    <property type="term" value="F:DNA binding"/>
    <property type="evidence" value="ECO:0007669"/>
    <property type="project" value="UniProtKB-KW"/>
</dbReference>
<keyword evidence="1" id="KW-0238">DNA-binding</keyword>
<proteinExistence type="predicted"/>
<reference evidence="2 3" key="1">
    <citation type="submission" date="2014-03" db="EMBL/GenBank/DDBJ databases">
        <title>The draft genome sequence of Marivita geojedonensis KCTC 23882.</title>
        <authorList>
            <person name="Lai Q."/>
            <person name="Shao Z."/>
        </authorList>
    </citation>
    <scope>NUCLEOTIDE SEQUENCE [LARGE SCALE GENOMIC DNA]</scope>
    <source>
        <strain evidence="2 3">DPG-138</strain>
    </source>
</reference>
<dbReference type="Pfam" id="PF02082">
    <property type="entry name" value="Rrf2"/>
    <property type="match status" value="1"/>
</dbReference>
<dbReference type="PANTHER" id="PTHR33221:SF4">
    <property type="entry name" value="HTH-TYPE TRANSCRIPTIONAL REPRESSOR NSRR"/>
    <property type="match status" value="1"/>
</dbReference>
<evidence type="ECO:0000256" key="1">
    <source>
        <dbReference type="ARBA" id="ARBA00023125"/>
    </source>
</evidence>
<dbReference type="Gene3D" id="1.10.10.10">
    <property type="entry name" value="Winged helix-like DNA-binding domain superfamily/Winged helix DNA-binding domain"/>
    <property type="match status" value="1"/>
</dbReference>
<dbReference type="InterPro" id="IPR000944">
    <property type="entry name" value="Tscrpt_reg_Rrf2"/>
</dbReference>
<dbReference type="SUPFAM" id="SSF46785">
    <property type="entry name" value="Winged helix' DNA-binding domain"/>
    <property type="match status" value="1"/>
</dbReference>
<dbReference type="STRING" id="1123756.MGEO_12975"/>
<dbReference type="GO" id="GO:0003700">
    <property type="term" value="F:DNA-binding transcription factor activity"/>
    <property type="evidence" value="ECO:0007669"/>
    <property type="project" value="TreeGrafter"/>
</dbReference>
<evidence type="ECO:0000313" key="3">
    <source>
        <dbReference type="Proteomes" id="UP000193926"/>
    </source>
</evidence>
<protein>
    <submittedName>
        <fullName evidence="2">BadM/Rrf2 family transcriptional regulator</fullName>
    </submittedName>
</protein>
<dbReference type="GO" id="GO:0005829">
    <property type="term" value="C:cytosol"/>
    <property type="evidence" value="ECO:0007669"/>
    <property type="project" value="TreeGrafter"/>
</dbReference>
<keyword evidence="3" id="KW-1185">Reference proteome</keyword>
<gene>
    <name evidence="2" type="ORF">MGEO_12975</name>
</gene>
<organism evidence="2 3">
    <name type="scientific">Marivita geojedonensis</name>
    <dbReference type="NCBI Taxonomy" id="1123756"/>
    <lineage>
        <taxon>Bacteria</taxon>
        <taxon>Pseudomonadati</taxon>
        <taxon>Pseudomonadota</taxon>
        <taxon>Alphaproteobacteria</taxon>
        <taxon>Rhodobacterales</taxon>
        <taxon>Roseobacteraceae</taxon>
        <taxon>Marivita</taxon>
    </lineage>
</organism>
<dbReference type="NCBIfam" id="TIGR00738">
    <property type="entry name" value="rrf2_super"/>
    <property type="match status" value="1"/>
</dbReference>
<dbReference type="RefSeq" id="WP_085638415.1">
    <property type="nucleotide sequence ID" value="NZ_JFKC01000013.1"/>
</dbReference>
<evidence type="ECO:0000313" key="2">
    <source>
        <dbReference type="EMBL" id="OSQ49737.1"/>
    </source>
</evidence>
<dbReference type="AlphaFoldDB" id="A0A1X4NJ71"/>